<dbReference type="InterPro" id="IPR043138">
    <property type="entry name" value="GGT_lsub"/>
</dbReference>
<dbReference type="AlphaFoldDB" id="A0A1W6YKN4"/>
<dbReference type="Proteomes" id="UP000194151">
    <property type="component" value="Chromosome"/>
</dbReference>
<dbReference type="STRING" id="1416806.CAL12_09775"/>
<dbReference type="InterPro" id="IPR043137">
    <property type="entry name" value="GGT_ssub_C"/>
</dbReference>
<dbReference type="GO" id="GO:0016740">
    <property type="term" value="F:transferase activity"/>
    <property type="evidence" value="ECO:0007669"/>
    <property type="project" value="UniProtKB-KW"/>
</dbReference>
<dbReference type="Pfam" id="PF01019">
    <property type="entry name" value="G_glu_transpept"/>
    <property type="match status" value="1"/>
</dbReference>
<dbReference type="PANTHER" id="PTHR43881">
    <property type="entry name" value="GAMMA-GLUTAMYLTRANSPEPTIDASE (AFU_ORTHOLOGUE AFUA_4G13580)"/>
    <property type="match status" value="1"/>
</dbReference>
<reference evidence="1 2" key="1">
    <citation type="submission" date="2017-05" db="EMBL/GenBank/DDBJ databases">
        <title>Complete and WGS of Bordetella genogroups.</title>
        <authorList>
            <person name="Spilker T."/>
            <person name="LiPuma J."/>
        </authorList>
    </citation>
    <scope>NUCLEOTIDE SEQUENCE [LARGE SCALE GENOMIC DNA]</scope>
    <source>
        <strain evidence="1 2">AU19157</strain>
    </source>
</reference>
<dbReference type="RefSeq" id="WP_086064308.1">
    <property type="nucleotide sequence ID" value="NZ_CP021108.1"/>
</dbReference>
<dbReference type="SUPFAM" id="SSF56235">
    <property type="entry name" value="N-terminal nucleophile aminohydrolases (Ntn hydrolases)"/>
    <property type="match status" value="1"/>
</dbReference>
<evidence type="ECO:0000313" key="2">
    <source>
        <dbReference type="Proteomes" id="UP000194151"/>
    </source>
</evidence>
<evidence type="ECO:0000313" key="1">
    <source>
        <dbReference type="EMBL" id="ARP81103.1"/>
    </source>
</evidence>
<dbReference type="KEGG" id="bgv:CAL12_09775"/>
<keyword evidence="1" id="KW-0808">Transferase</keyword>
<dbReference type="OrthoDB" id="5297205at2"/>
<dbReference type="PANTHER" id="PTHR43881:SF1">
    <property type="entry name" value="GAMMA-GLUTAMYLTRANSPEPTIDASE (AFU_ORTHOLOGUE AFUA_4G13580)"/>
    <property type="match status" value="1"/>
</dbReference>
<sequence length="580" mass="62798">MATFVTPTFRPVITSANYAVSAGHYLATQAGMRILQMGGNAVDAGVAAGVCINVTQPDLTNLGGVAPIIIYLAKTREVVTISGLGRWPKKASLEYFRDELKGEIPLGVKNAITPSACDAWLTALARYGTMTLGQVLEPALQLASEGFPASRLFTHMLTGIHANLMQWPTSREYVRPDGTPYQTGDMVRQPTLAGTLRVLMDAEREAAARGCDRAAAIMAARDVFYKGDLAEKMARFSQEQGGFLDYDDLAEFSVRVEPPVKTTYRGYEVFACGPWCQGPVLPQALNILENYDLASYGHNSAKSLHVIIEALKASFADRHAYYGDPDFVDVPIDGLLNKDYARQWVERISLESAWKDMPAPGDPWAYEGKTGRAGYQPPAPQPGPLGSDTSYCCVVDREGNGFSATPSDGVRYTPVVPGVGVVLSPRGFQSWLDPRHPSSLQPGKRPRLTPSPALMLKDGKLAMTFGTPGLDVQPQAMAQLILNVVDYKMDVQAAIEQPRVATFNFPASQHPHNYTPGHLCAEGRIPESTLAELAAKGHQVTKWPDFIASAGALCAICVDTEYGPRAAGADPRRTAYAMGW</sequence>
<dbReference type="PRINTS" id="PR01210">
    <property type="entry name" value="GGTRANSPTASE"/>
</dbReference>
<dbReference type="EMBL" id="CP021108">
    <property type="protein sequence ID" value="ARP81103.1"/>
    <property type="molecule type" value="Genomic_DNA"/>
</dbReference>
<accession>A0A1W6YKN4</accession>
<proteinExistence type="predicted"/>
<dbReference type="InterPro" id="IPR029055">
    <property type="entry name" value="Ntn_hydrolases_N"/>
</dbReference>
<gene>
    <name evidence="1" type="ORF">CAL12_09775</name>
</gene>
<dbReference type="Gene3D" id="1.10.246.130">
    <property type="match status" value="1"/>
</dbReference>
<dbReference type="InterPro" id="IPR052896">
    <property type="entry name" value="GGT-like_enzyme"/>
</dbReference>
<name>A0A1W6YKN4_9BORD</name>
<protein>
    <submittedName>
        <fullName evidence="1">Gamma-glutamyltransferase</fullName>
    </submittedName>
</protein>
<keyword evidence="2" id="KW-1185">Reference proteome</keyword>
<organism evidence="1 2">
    <name type="scientific">Bordetella genomosp. 8</name>
    <dbReference type="NCBI Taxonomy" id="1416806"/>
    <lineage>
        <taxon>Bacteria</taxon>
        <taxon>Pseudomonadati</taxon>
        <taxon>Pseudomonadota</taxon>
        <taxon>Betaproteobacteria</taxon>
        <taxon>Burkholderiales</taxon>
        <taxon>Alcaligenaceae</taxon>
        <taxon>Bordetella</taxon>
    </lineage>
</organism>
<dbReference type="Gene3D" id="3.60.20.40">
    <property type="match status" value="1"/>
</dbReference>